<dbReference type="EMBL" id="GDKF01005259">
    <property type="protein sequence ID" value="JAT73363.1"/>
    <property type="molecule type" value="Transcribed_RNA"/>
</dbReference>
<dbReference type="InterPro" id="IPR011060">
    <property type="entry name" value="RibuloseP-bd_barrel"/>
</dbReference>
<keyword evidence="11" id="KW-0150">Chloroplast</keyword>
<gene>
    <name evidence="12" type="ORF">g.2510</name>
</gene>
<evidence type="ECO:0000256" key="4">
    <source>
        <dbReference type="ARBA" id="ARBA00012550"/>
    </source>
</evidence>
<dbReference type="GO" id="GO:0003949">
    <property type="term" value="F:1-(5-phosphoribosyl)-5-[(5-phosphoribosylamino)methylideneamino]imidazole-4-carboxamide isomerase activity"/>
    <property type="evidence" value="ECO:0007669"/>
    <property type="project" value="UniProtKB-EC"/>
</dbReference>
<evidence type="ECO:0000256" key="2">
    <source>
        <dbReference type="ARBA" id="ARBA00005133"/>
    </source>
</evidence>
<dbReference type="InterPro" id="IPR011858">
    <property type="entry name" value="His6/HISN3"/>
</dbReference>
<comment type="subcellular location">
    <subcellularLocation>
        <location evidence="11">Plastid</location>
        <location evidence="11">Chloroplast</location>
    </subcellularLocation>
</comment>
<keyword evidence="7 11" id="KW-0413">Isomerase</keyword>
<dbReference type="NCBIfam" id="TIGR02129">
    <property type="entry name" value="hisA_euk"/>
    <property type="match status" value="1"/>
</dbReference>
<comment type="pathway">
    <text evidence="2 11">Amino-acid biosynthesis; L-histidine biosynthesis; L-histidine from 5-phospho-alpha-D-ribose 1-diphosphate: step 4/9.</text>
</comment>
<evidence type="ECO:0000256" key="11">
    <source>
        <dbReference type="RuleBase" id="RU364022"/>
    </source>
</evidence>
<dbReference type="InterPro" id="IPR013785">
    <property type="entry name" value="Aldolase_TIM"/>
</dbReference>
<dbReference type="EC" id="5.3.1.16" evidence="4 11"/>
<evidence type="ECO:0000256" key="1">
    <source>
        <dbReference type="ARBA" id="ARBA00001959"/>
    </source>
</evidence>
<reference evidence="12" key="1">
    <citation type="submission" date="2015-08" db="EMBL/GenBank/DDBJ databases">
        <authorList>
            <person name="Babu N.S."/>
            <person name="Beckwith C.J."/>
            <person name="Beseler K.G."/>
            <person name="Brison A."/>
            <person name="Carone J.V."/>
            <person name="Caskin T.P."/>
            <person name="Diamond M."/>
            <person name="Durham M.E."/>
            <person name="Foxe J.M."/>
            <person name="Go M."/>
            <person name="Henderson B.A."/>
            <person name="Jones I.B."/>
            <person name="McGettigan J.A."/>
            <person name="Micheletti S.J."/>
            <person name="Nasrallah M.E."/>
            <person name="Ortiz D."/>
            <person name="Piller C.R."/>
            <person name="Privatt S.R."/>
            <person name="Schneider S.L."/>
            <person name="Sharp S."/>
            <person name="Smith T.C."/>
            <person name="Stanton J.D."/>
            <person name="Ullery H.E."/>
            <person name="Wilson R.J."/>
            <person name="Serrano M.G."/>
            <person name="Buck G."/>
            <person name="Lee V."/>
            <person name="Wang Y."/>
            <person name="Carvalho R."/>
            <person name="Voegtly L."/>
            <person name="Shi R."/>
            <person name="Duckworth R."/>
            <person name="Johnson A."/>
            <person name="Loviza R."/>
            <person name="Walstead R."/>
            <person name="Shah Z."/>
            <person name="Kiflezghi M."/>
            <person name="Wade K."/>
            <person name="Ball S.L."/>
            <person name="Bradley K.W."/>
            <person name="Asai D.J."/>
            <person name="Bowman C.A."/>
            <person name="Russell D.A."/>
            <person name="Pope W.H."/>
            <person name="Jacobs-Sera D."/>
            <person name="Hendrix R.W."/>
            <person name="Hatfull G.F."/>
        </authorList>
    </citation>
    <scope>NUCLEOTIDE SEQUENCE</scope>
</reference>
<comment type="similarity">
    <text evidence="3 10">Belongs to the HisA/HisF family.</text>
</comment>
<dbReference type="UniPathway" id="UPA00031">
    <property type="reaction ID" value="UER00009"/>
</dbReference>
<dbReference type="InterPro" id="IPR044524">
    <property type="entry name" value="Isoase_HisA-like"/>
</dbReference>
<dbReference type="GO" id="GO:0000105">
    <property type="term" value="P:L-histidine biosynthetic process"/>
    <property type="evidence" value="ECO:0007669"/>
    <property type="project" value="UniProtKB-UniPathway"/>
</dbReference>
<evidence type="ECO:0000256" key="10">
    <source>
        <dbReference type="RuleBase" id="RU003657"/>
    </source>
</evidence>
<dbReference type="AlphaFoldDB" id="A0A1D2A356"/>
<dbReference type="CDD" id="cd04723">
    <property type="entry name" value="HisA_HisF"/>
    <property type="match status" value="1"/>
</dbReference>
<keyword evidence="5 10" id="KW-0028">Amino-acid biosynthesis</keyword>
<dbReference type="GO" id="GO:0009507">
    <property type="term" value="C:chloroplast"/>
    <property type="evidence" value="ECO:0007669"/>
    <property type="project" value="UniProtKB-SubCell"/>
</dbReference>
<dbReference type="InterPro" id="IPR006062">
    <property type="entry name" value="His_biosynth"/>
</dbReference>
<proteinExistence type="inferred from homology"/>
<evidence type="ECO:0000256" key="3">
    <source>
        <dbReference type="ARBA" id="ARBA00009667"/>
    </source>
</evidence>
<dbReference type="SUPFAM" id="SSF51366">
    <property type="entry name" value="Ribulose-phoshate binding barrel"/>
    <property type="match status" value="1"/>
</dbReference>
<comment type="catalytic activity">
    <reaction evidence="8">
        <text>1-(5-phospho-beta-D-ribosyl)-5-[(5-phospho-beta-D-ribosylamino)methylideneamino]imidazole-4-carboxamide = 5-[(5-phospho-1-deoxy-D-ribulos-1-ylimino)methylamino]-1-(5-phospho-beta-D-ribosyl)imidazole-4-carboxamide</text>
        <dbReference type="Rhea" id="RHEA:15469"/>
        <dbReference type="ChEBI" id="CHEBI:58435"/>
        <dbReference type="ChEBI" id="CHEBI:58525"/>
        <dbReference type="EC" id="5.3.1.16"/>
    </reaction>
    <physiologicalReaction direction="left-to-right" evidence="8">
        <dbReference type="Rhea" id="RHEA:15470"/>
    </physiologicalReaction>
</comment>
<protein>
    <recommendedName>
        <fullName evidence="9 11">1-(5-phosphoribosyl)-5-[(5-phosphoribosylamino)methylideneamino] imidazole-4-carboxamide isomerase HISN3, chloroplastic</fullName>
        <ecNumber evidence="4 11">5.3.1.16</ecNumber>
    </recommendedName>
    <alternativeName>
        <fullName evidence="11">5-proFAR isomerase</fullName>
    </alternativeName>
    <alternativeName>
        <fullName evidence="11">Phosphoribosylformimino-5-aminoimidazole carboxamide ribotide isomerase</fullName>
    </alternativeName>
</protein>
<keyword evidence="11" id="KW-0934">Plastid</keyword>
<evidence type="ECO:0000256" key="9">
    <source>
        <dbReference type="ARBA" id="ARBA00093606"/>
    </source>
</evidence>
<evidence type="ECO:0000256" key="6">
    <source>
        <dbReference type="ARBA" id="ARBA00023102"/>
    </source>
</evidence>
<dbReference type="Pfam" id="PF00977">
    <property type="entry name" value="His_biosynth"/>
    <property type="match status" value="1"/>
</dbReference>
<evidence type="ECO:0000256" key="7">
    <source>
        <dbReference type="ARBA" id="ARBA00023235"/>
    </source>
</evidence>
<dbReference type="PANTHER" id="PTHR43090">
    <property type="entry name" value="1-(5-PHOSPHORIBOSYL)-5-[(5-PHOSPHORIBOSYLAMINO)METHYLIDENEAMINO] IMIDAZOLE-4-CARBOXAMIDE ISOMERASE"/>
    <property type="match status" value="1"/>
</dbReference>
<comment type="cofactor">
    <cofactor evidence="1">
        <name>Na(+)</name>
        <dbReference type="ChEBI" id="CHEBI:29101"/>
    </cofactor>
</comment>
<dbReference type="FunFam" id="3.20.20.70:FF:000110">
    <property type="entry name" value="1-(5-phosphoribosyl)-5-[(5-phosphoribosylamino)methylideneamino] imidazole-4-carboxamide isomerase, chloroplastic"/>
    <property type="match status" value="1"/>
</dbReference>
<organism evidence="12">
    <name type="scientific">Auxenochlorella protothecoides</name>
    <name type="common">Green microalga</name>
    <name type="synonym">Chlorella protothecoides</name>
    <dbReference type="NCBI Taxonomy" id="3075"/>
    <lineage>
        <taxon>Eukaryota</taxon>
        <taxon>Viridiplantae</taxon>
        <taxon>Chlorophyta</taxon>
        <taxon>core chlorophytes</taxon>
        <taxon>Trebouxiophyceae</taxon>
        <taxon>Chlorellales</taxon>
        <taxon>Chlorellaceae</taxon>
        <taxon>Auxenochlorella</taxon>
    </lineage>
</organism>
<name>A0A1D2A356_AUXPR</name>
<dbReference type="PANTHER" id="PTHR43090:SF2">
    <property type="entry name" value="1-(5-PHOSPHORIBOSYL)-5-[(5-PHOSPHORIBOSYLAMINO)METHYLIDENEAMINO] IMIDAZOLE-4-CARBOXAMIDE ISOMERASE"/>
    <property type="match status" value="1"/>
</dbReference>
<evidence type="ECO:0000256" key="5">
    <source>
        <dbReference type="ARBA" id="ARBA00022605"/>
    </source>
</evidence>
<evidence type="ECO:0000313" key="12">
    <source>
        <dbReference type="EMBL" id="JAT73363.1"/>
    </source>
</evidence>
<evidence type="ECO:0000256" key="8">
    <source>
        <dbReference type="ARBA" id="ARBA00093256"/>
    </source>
</evidence>
<sequence>VHACKYGDTQHGSRVRMKSTGAALCAGTRLSPADRPFTSKVPVRCQARPRCSHITASGTQFRPCIDIHDGSVKQIVGSSLKDGEGAASELKTNFVATQPSSWFAELFARDNLTGGHVIMLGASEANERAAIEALQAYPGGLQLGGGVTAENAARYLMAGASHVIVTSYVFQEGRLNERRLAGLVEAVGSDRLVLDLSCRKKDDGQYYVVTDRWQRFSDLAVTEATLRQLGARCAEFLVHGVDVEGKQLGIDEELVGLLGALSPIPCTYAGGARTLADLDRVAAAGKGRVHITVGSALDVFGGALPYADVVAWHARQRGT</sequence>
<dbReference type="Gene3D" id="3.20.20.70">
    <property type="entry name" value="Aldolase class I"/>
    <property type="match status" value="1"/>
</dbReference>
<keyword evidence="6 10" id="KW-0368">Histidine biosynthesis</keyword>
<accession>A0A1D2A356</accession>
<feature type="non-terminal residue" evidence="12">
    <location>
        <position position="1"/>
    </location>
</feature>
<dbReference type="GO" id="GO:0000162">
    <property type="term" value="P:L-tryptophan biosynthetic process"/>
    <property type="evidence" value="ECO:0007669"/>
    <property type="project" value="TreeGrafter"/>
</dbReference>